<keyword evidence="6" id="KW-1185">Reference proteome</keyword>
<keyword evidence="2" id="KW-0238">DNA-binding</keyword>
<evidence type="ECO:0000259" key="4">
    <source>
        <dbReference type="PROSITE" id="PS51118"/>
    </source>
</evidence>
<evidence type="ECO:0000256" key="2">
    <source>
        <dbReference type="ARBA" id="ARBA00023125"/>
    </source>
</evidence>
<evidence type="ECO:0000256" key="3">
    <source>
        <dbReference type="ARBA" id="ARBA00023163"/>
    </source>
</evidence>
<keyword evidence="1" id="KW-0805">Transcription regulation</keyword>
<dbReference type="InterPro" id="IPR036390">
    <property type="entry name" value="WH_DNA-bd_sf"/>
</dbReference>
<dbReference type="SUPFAM" id="SSF46785">
    <property type="entry name" value="Winged helix' DNA-binding domain"/>
    <property type="match status" value="1"/>
</dbReference>
<reference evidence="6" key="1">
    <citation type="journal article" date="2019" name="Int. J. Syst. Evol. Microbiol.">
        <title>The Global Catalogue of Microorganisms (GCM) 10K type strain sequencing project: providing services to taxonomists for standard genome sequencing and annotation.</title>
        <authorList>
            <consortium name="The Broad Institute Genomics Platform"/>
            <consortium name="The Broad Institute Genome Sequencing Center for Infectious Disease"/>
            <person name="Wu L."/>
            <person name="Ma J."/>
        </authorList>
    </citation>
    <scope>NUCLEOTIDE SEQUENCE [LARGE SCALE GENOMIC DNA]</scope>
    <source>
        <strain evidence="6">KCTC 33676</strain>
    </source>
</reference>
<dbReference type="Gene3D" id="1.10.10.10">
    <property type="entry name" value="Winged helix-like DNA-binding domain superfamily/Winged helix DNA-binding domain"/>
    <property type="match status" value="1"/>
</dbReference>
<dbReference type="InterPro" id="IPR002577">
    <property type="entry name" value="HTH_HxlR"/>
</dbReference>
<dbReference type="EMBL" id="JBHUMM010000014">
    <property type="protein sequence ID" value="MFD2671720.1"/>
    <property type="molecule type" value="Genomic_DNA"/>
</dbReference>
<sequence>MAKIPGNPCTSSCPIKRAMDILDGKWTMLIIRDLLGGKKRFGELRYSLEGVSPKMLTQRLKQLEEEQIIRKISYPVMPPKVEYELTEKGHQLRPVIESLAVWGNELI</sequence>
<evidence type="ECO:0000256" key="1">
    <source>
        <dbReference type="ARBA" id="ARBA00023015"/>
    </source>
</evidence>
<feature type="domain" description="HTH hxlR-type" evidence="4">
    <location>
        <begin position="13"/>
        <end position="107"/>
    </location>
</feature>
<evidence type="ECO:0000313" key="5">
    <source>
        <dbReference type="EMBL" id="MFD2671720.1"/>
    </source>
</evidence>
<gene>
    <name evidence="5" type="ORF">ACFSUC_08890</name>
</gene>
<dbReference type="Proteomes" id="UP001597497">
    <property type="component" value="Unassembled WGS sequence"/>
</dbReference>
<dbReference type="PANTHER" id="PTHR33204:SF18">
    <property type="entry name" value="TRANSCRIPTIONAL REGULATORY PROTEIN"/>
    <property type="match status" value="1"/>
</dbReference>
<comment type="caution">
    <text evidence="5">The sequence shown here is derived from an EMBL/GenBank/DDBJ whole genome shotgun (WGS) entry which is preliminary data.</text>
</comment>
<organism evidence="5 6">
    <name type="scientific">Marinicrinis sediminis</name>
    <dbReference type="NCBI Taxonomy" id="1652465"/>
    <lineage>
        <taxon>Bacteria</taxon>
        <taxon>Bacillati</taxon>
        <taxon>Bacillota</taxon>
        <taxon>Bacilli</taxon>
        <taxon>Bacillales</taxon>
        <taxon>Paenibacillaceae</taxon>
    </lineage>
</organism>
<name>A0ABW5RAD7_9BACL</name>
<dbReference type="PANTHER" id="PTHR33204">
    <property type="entry name" value="TRANSCRIPTIONAL REGULATOR, MARR FAMILY"/>
    <property type="match status" value="1"/>
</dbReference>
<evidence type="ECO:0000313" key="6">
    <source>
        <dbReference type="Proteomes" id="UP001597497"/>
    </source>
</evidence>
<dbReference type="InterPro" id="IPR036388">
    <property type="entry name" value="WH-like_DNA-bd_sf"/>
</dbReference>
<proteinExistence type="predicted"/>
<protein>
    <submittedName>
        <fullName evidence="5">Winged helix-turn-helix transcriptional regulator</fullName>
    </submittedName>
</protein>
<accession>A0ABW5RAD7</accession>
<dbReference type="RefSeq" id="WP_379929194.1">
    <property type="nucleotide sequence ID" value="NZ_JBHUMM010000014.1"/>
</dbReference>
<dbReference type="Pfam" id="PF01638">
    <property type="entry name" value="HxlR"/>
    <property type="match status" value="1"/>
</dbReference>
<dbReference type="PROSITE" id="PS51118">
    <property type="entry name" value="HTH_HXLR"/>
    <property type="match status" value="1"/>
</dbReference>
<keyword evidence="3" id="KW-0804">Transcription</keyword>